<feature type="compositionally biased region" description="Low complexity" evidence="1">
    <location>
        <begin position="163"/>
        <end position="182"/>
    </location>
</feature>
<evidence type="ECO:0000256" key="1">
    <source>
        <dbReference type="SAM" id="MobiDB-lite"/>
    </source>
</evidence>
<feature type="compositionally biased region" description="Acidic residues" evidence="1">
    <location>
        <begin position="282"/>
        <end position="293"/>
    </location>
</feature>
<dbReference type="OrthoDB" id="2565363at2759"/>
<proteinExistence type="predicted"/>
<feature type="compositionally biased region" description="Low complexity" evidence="1">
    <location>
        <begin position="403"/>
        <end position="416"/>
    </location>
</feature>
<evidence type="ECO:0000313" key="3">
    <source>
        <dbReference type="Proteomes" id="UP000199727"/>
    </source>
</evidence>
<name>A0A854QHL3_CRYNE</name>
<feature type="compositionally biased region" description="Basic and acidic residues" evidence="1">
    <location>
        <begin position="84"/>
        <end position="93"/>
    </location>
</feature>
<feature type="compositionally biased region" description="Basic residues" evidence="1">
    <location>
        <begin position="236"/>
        <end position="246"/>
    </location>
</feature>
<feature type="compositionally biased region" description="Basic and acidic residues" evidence="1">
    <location>
        <begin position="134"/>
        <end position="151"/>
    </location>
</feature>
<accession>A0A854QHL3</accession>
<feature type="compositionally biased region" description="Polar residues" evidence="1">
    <location>
        <begin position="199"/>
        <end position="217"/>
    </location>
</feature>
<organism evidence="2 3">
    <name type="scientific">Cryptococcus neoformans Tu259-1</name>
    <dbReference type="NCBI Taxonomy" id="1230072"/>
    <lineage>
        <taxon>Eukaryota</taxon>
        <taxon>Fungi</taxon>
        <taxon>Dikarya</taxon>
        <taxon>Basidiomycota</taxon>
        <taxon>Agaricomycotina</taxon>
        <taxon>Tremellomycetes</taxon>
        <taxon>Tremellales</taxon>
        <taxon>Cryptococcaceae</taxon>
        <taxon>Cryptococcus</taxon>
        <taxon>Cryptococcus neoformans species complex</taxon>
    </lineage>
</organism>
<feature type="compositionally biased region" description="Basic and acidic residues" evidence="1">
    <location>
        <begin position="100"/>
        <end position="114"/>
    </location>
</feature>
<reference evidence="2 3" key="1">
    <citation type="submission" date="2017-06" db="EMBL/GenBank/DDBJ databases">
        <title>Global population genomics of the pathogenic fungus Cryptococcus neoformans var. grubii.</title>
        <authorList>
            <person name="Cuomo C."/>
            <person name="Litvintseva A."/>
            <person name="Chen Y."/>
            <person name="Young S."/>
            <person name="Zeng Q."/>
            <person name="Chapman S."/>
            <person name="Gujja S."/>
            <person name="Saif S."/>
            <person name="Birren B."/>
        </authorList>
    </citation>
    <scope>NUCLEOTIDE SEQUENCE [LARGE SCALE GENOMIC DNA]</scope>
    <source>
        <strain evidence="2 3">Tu259-1</strain>
    </source>
</reference>
<feature type="region of interest" description="Disordered" evidence="1">
    <location>
        <begin position="1"/>
        <end position="249"/>
    </location>
</feature>
<comment type="caution">
    <text evidence="2">The sequence shown here is derived from an EMBL/GenBank/DDBJ whole genome shotgun (WGS) entry which is preliminary data.</text>
</comment>
<dbReference type="EMBL" id="AMKT01000056">
    <property type="protein sequence ID" value="OXG18268.1"/>
    <property type="molecule type" value="Genomic_DNA"/>
</dbReference>
<sequence length="783" mass="87492">MSRPAATTKGDPEKVPLRKSVRKGKGEMPETVLAGIEVPSLRRTRSAKSRTQAKVPENEQADKTLVSSPTKRARGAKANASPKRGPDARNEVTRRKRARSARDKDMGKAPKSDSDSDEEPTPRKRKVGAGSRASSDKKTSVRRKSAEKNDESITQVSKHSRRSPPLSSSMSPLRPSPEINAEAAEKAKANPASSEDSLACNQTDHSGPSRQQNTLNIEMNDLHPTFEPQLNGMTKSKGKNKEKKKREPSLALELSDVELDEQTLEAFIDFVDHLPEKKESEEGAEGSDAEEEFVPTPLPQNLKINDFIFTKYPSGYYLSQLIAYHAAQSWRDQEEGKDYCTVKDANGVVHEKVKLSDLITKDDERIATCKLGKFESAECRGPEFKNDAHIRPPTPEPEPPVASTSSLPTPSPTQLSQPPPMSPSVFIDLDRVEQLRLIRPHLQLILNEAYPPAQWRIDKFFGSAHDRSALSHVVRYGDISDTEVDEVLVPELLRWGLRGERWTRNEVNMGNRPHEPPRPKGSERYNSLPLSETRNFICDVLLPEAIIELCIRSIEKESLLDALKKQNKPIDINEEDIEEDMRALSDISSLSSDTDSEDENAPTREEPAKQRSGSQETAVSGAASKPAAESQVQASVTDTNLQPTPPATSSFSSDQLLGTQQPSLDIDALLTTQLQGDPSSSAQSVPEAVSEEQQLYRGALQYLSDLSNSSTTNIWETEEARFKYYRREMRKKLNLPEEGLSKEERKKWEEEQAFNQLKDLMMGKKFQRKRMTKTRSFADMDSD</sequence>
<feature type="region of interest" description="Disordered" evidence="1">
    <location>
        <begin position="507"/>
        <end position="526"/>
    </location>
</feature>
<feature type="region of interest" description="Disordered" evidence="1">
    <location>
        <begin position="274"/>
        <end position="295"/>
    </location>
</feature>
<feature type="region of interest" description="Disordered" evidence="1">
    <location>
        <begin position="589"/>
        <end position="657"/>
    </location>
</feature>
<feature type="region of interest" description="Disordered" evidence="1">
    <location>
        <begin position="382"/>
        <end position="421"/>
    </location>
</feature>
<gene>
    <name evidence="2" type="ORF">C361_04390</name>
</gene>
<dbReference type="Proteomes" id="UP000199727">
    <property type="component" value="Unassembled WGS sequence"/>
</dbReference>
<feature type="compositionally biased region" description="Polar residues" evidence="1">
    <location>
        <begin position="630"/>
        <end position="657"/>
    </location>
</feature>
<feature type="compositionally biased region" description="Basic and acidic residues" evidence="1">
    <location>
        <begin position="512"/>
        <end position="523"/>
    </location>
</feature>
<evidence type="ECO:0000313" key="2">
    <source>
        <dbReference type="EMBL" id="OXG18268.1"/>
    </source>
</evidence>
<dbReference type="AlphaFoldDB" id="A0A854QHL3"/>
<protein>
    <submittedName>
        <fullName evidence="2">Uncharacterized protein</fullName>
    </submittedName>
</protein>